<dbReference type="Proteomes" id="UP000494270">
    <property type="component" value="Unassembled WGS sequence"/>
</dbReference>
<organism evidence="1 4">
    <name type="scientific">Bifidobacterium longum subsp. infantis</name>
    <dbReference type="NCBI Taxonomy" id="1682"/>
    <lineage>
        <taxon>Bacteria</taxon>
        <taxon>Bacillati</taxon>
        <taxon>Actinomycetota</taxon>
        <taxon>Actinomycetes</taxon>
        <taxon>Bifidobacteriales</taxon>
        <taxon>Bifidobacteriaceae</taxon>
        <taxon>Bifidobacterium</taxon>
    </lineage>
</organism>
<dbReference type="Proteomes" id="UP000494179">
    <property type="component" value="Unassembled WGS sequence"/>
</dbReference>
<name>A0A8U0KW33_BIFLI</name>
<proteinExistence type="predicted"/>
<evidence type="ECO:0000313" key="3">
    <source>
        <dbReference type="Proteomes" id="UP000494179"/>
    </source>
</evidence>
<gene>
    <name evidence="2" type="ORF">BIFLH664_01646</name>
    <name evidence="1" type="ORF">BIFLH665_01773</name>
</gene>
<dbReference type="AlphaFoldDB" id="A0A8U0KW33"/>
<comment type="caution">
    <text evidence="1">The sequence shown here is derived from an EMBL/GenBank/DDBJ whole genome shotgun (WGS) entry which is preliminary data.</text>
</comment>
<evidence type="ECO:0000313" key="2">
    <source>
        <dbReference type="EMBL" id="VWQ36982.1"/>
    </source>
</evidence>
<reference evidence="3 4" key="1">
    <citation type="submission" date="2019-10" db="EMBL/GenBank/DDBJ databases">
        <authorList>
            <consortium name="Melissa Lawson"/>
            <person name="O'neill I."/>
        </authorList>
    </citation>
    <scope>NUCLEOTIDE SEQUENCE [LARGE SCALE GENOMIC DNA]</scope>
    <source>
        <strain evidence="2">LH_664</strain>
        <strain evidence="1">LH_665</strain>
    </source>
</reference>
<dbReference type="EMBL" id="CABWKE010000030">
    <property type="protein sequence ID" value="VWQ28666.1"/>
    <property type="molecule type" value="Genomic_DNA"/>
</dbReference>
<protein>
    <submittedName>
        <fullName evidence="1">Uncharacterized protein</fullName>
    </submittedName>
</protein>
<accession>A0A8U0KW33</accession>
<evidence type="ECO:0000313" key="4">
    <source>
        <dbReference type="Proteomes" id="UP000494270"/>
    </source>
</evidence>
<evidence type="ECO:0000313" key="1">
    <source>
        <dbReference type="EMBL" id="VWQ28666.1"/>
    </source>
</evidence>
<dbReference type="EMBL" id="CABWKI010000028">
    <property type="protein sequence ID" value="VWQ36982.1"/>
    <property type="molecule type" value="Genomic_DNA"/>
</dbReference>
<sequence length="44" mass="5275">MNIDEMPNCNVRGLKAYDAIFCTSYIYNYQQLKDKKLQMFSTQF</sequence>